<dbReference type="Pfam" id="PF25597">
    <property type="entry name" value="SH3_retrovirus"/>
    <property type="match status" value="1"/>
</dbReference>
<dbReference type="PANTHER" id="PTHR42648:SF22">
    <property type="entry name" value="REVERSE TRANSCRIPTASE TY1_COPIA-TYPE DOMAIN-CONTAINING PROTEIN"/>
    <property type="match status" value="1"/>
</dbReference>
<dbReference type="Pfam" id="PF13976">
    <property type="entry name" value="gag_pre-integrs"/>
    <property type="match status" value="1"/>
</dbReference>
<dbReference type="GO" id="GO:0003676">
    <property type="term" value="F:nucleic acid binding"/>
    <property type="evidence" value="ECO:0007669"/>
    <property type="project" value="InterPro"/>
</dbReference>
<evidence type="ECO:0000256" key="1">
    <source>
        <dbReference type="SAM" id="MobiDB-lite"/>
    </source>
</evidence>
<gene>
    <name evidence="3" type="ORF">O6P43_001301</name>
</gene>
<dbReference type="SUPFAM" id="SSF53098">
    <property type="entry name" value="Ribonuclease H-like"/>
    <property type="match status" value="1"/>
</dbReference>
<evidence type="ECO:0000259" key="2">
    <source>
        <dbReference type="PROSITE" id="PS50994"/>
    </source>
</evidence>
<accession>A0AAD7QIT7</accession>
<dbReference type="Pfam" id="PF00665">
    <property type="entry name" value="rve"/>
    <property type="match status" value="1"/>
</dbReference>
<dbReference type="InterPro" id="IPR036397">
    <property type="entry name" value="RNaseH_sf"/>
</dbReference>
<dbReference type="EMBL" id="JARAOO010000001">
    <property type="protein sequence ID" value="KAJ7982145.1"/>
    <property type="molecule type" value="Genomic_DNA"/>
</dbReference>
<keyword evidence="4" id="KW-1185">Reference proteome</keyword>
<dbReference type="InterPro" id="IPR001584">
    <property type="entry name" value="Integrase_cat-core"/>
</dbReference>
<name>A0AAD7QIT7_QUISA</name>
<reference evidence="3 4" key="1">
    <citation type="journal article" date="2023" name="Science">
        <title>Elucidation of the pathway for biosynthesis of saponin adjuvants from the soapbark tree.</title>
        <authorList>
            <person name="Reed J."/>
            <person name="Orme A."/>
            <person name="El-Demerdash A."/>
            <person name="Owen C."/>
            <person name="Martin L.B.B."/>
            <person name="Misra R.C."/>
            <person name="Kikuchi S."/>
            <person name="Rejzek M."/>
            <person name="Martin A.C."/>
            <person name="Harkess A."/>
            <person name="Leebens-Mack J."/>
            <person name="Louveau T."/>
            <person name="Stephenson M.J."/>
            <person name="Osbourn A."/>
        </authorList>
    </citation>
    <scope>NUCLEOTIDE SEQUENCE [LARGE SCALE GENOMIC DNA]</scope>
    <source>
        <strain evidence="3">S10</strain>
    </source>
</reference>
<dbReference type="PROSITE" id="PS50994">
    <property type="entry name" value="INTEGRASE"/>
    <property type="match status" value="1"/>
</dbReference>
<evidence type="ECO:0000313" key="3">
    <source>
        <dbReference type="EMBL" id="KAJ7982145.1"/>
    </source>
</evidence>
<dbReference type="AlphaFoldDB" id="A0AAD7QIT7"/>
<evidence type="ECO:0000313" key="4">
    <source>
        <dbReference type="Proteomes" id="UP001163823"/>
    </source>
</evidence>
<dbReference type="InterPro" id="IPR039537">
    <property type="entry name" value="Retrotran_Ty1/copia-like"/>
</dbReference>
<feature type="region of interest" description="Disordered" evidence="1">
    <location>
        <begin position="428"/>
        <end position="449"/>
    </location>
</feature>
<feature type="domain" description="Integrase catalytic" evidence="2">
    <location>
        <begin position="76"/>
        <end position="242"/>
    </location>
</feature>
<proteinExistence type="predicted"/>
<organism evidence="3 4">
    <name type="scientific">Quillaja saponaria</name>
    <name type="common">Soap bark tree</name>
    <dbReference type="NCBI Taxonomy" id="32244"/>
    <lineage>
        <taxon>Eukaryota</taxon>
        <taxon>Viridiplantae</taxon>
        <taxon>Streptophyta</taxon>
        <taxon>Embryophyta</taxon>
        <taxon>Tracheophyta</taxon>
        <taxon>Spermatophyta</taxon>
        <taxon>Magnoliopsida</taxon>
        <taxon>eudicotyledons</taxon>
        <taxon>Gunneridae</taxon>
        <taxon>Pentapetalae</taxon>
        <taxon>rosids</taxon>
        <taxon>fabids</taxon>
        <taxon>Fabales</taxon>
        <taxon>Quillajaceae</taxon>
        <taxon>Quillaja</taxon>
    </lineage>
</organism>
<dbReference type="Proteomes" id="UP001163823">
    <property type="component" value="Chromosome 1"/>
</dbReference>
<protein>
    <submittedName>
        <fullName evidence="3">Retrovirus-related Pol polyprotein from transposon TNT 1-94</fullName>
    </submittedName>
</protein>
<comment type="caution">
    <text evidence="3">The sequence shown here is derived from an EMBL/GenBank/DDBJ whole genome shotgun (WGS) entry which is preliminary data.</text>
</comment>
<dbReference type="InterPro" id="IPR012337">
    <property type="entry name" value="RNaseH-like_sf"/>
</dbReference>
<dbReference type="GO" id="GO:0015074">
    <property type="term" value="P:DNA integration"/>
    <property type="evidence" value="ECO:0007669"/>
    <property type="project" value="InterPro"/>
</dbReference>
<dbReference type="Gene3D" id="3.30.420.10">
    <property type="entry name" value="Ribonuclease H-like superfamily/Ribonuclease H"/>
    <property type="match status" value="1"/>
</dbReference>
<sequence length="505" mass="57799">MDDFNSGRANNMQRHSISAKDEKIWLWYSRLGHPSFSYMKHLFPDLYSDLHDSDFKCDTCIFAKSHRVPFPISSNKSGIPFALIHFDVWGPSPITTTSGIRWFVIFVDNRTGMTWLYLLKHKDKVFGVFRAFHAMIQNQFSAKLQILCSDNGGEYVNQEFQAYFQMYGLLHETSCPQTPQQNGVAERKNRHILETARALLIGTNMPCRYWSDAVTTAVYLLNRMPSKILEFKTPLQVLSHHSSLPSVMLLPPRIFGCVAFVHLHKNQRNKLDPCVVRCIFWGYAIHQKGYRCYNPTTRRTYITMGVSFSESEKFFPSPPSISVWDEKQKRWDCPRFKKSQGSSNQHDNETIAIKEHMVDGENIGADSNIKSKEDSGEVIEKDESEIFEESTPLSHVPNDSFPENIPEVSSSIPSSSPILDTPAGYHLPFRHNRGKPPTRYSPDVEAKGSKYPITNHVTTQGLPEPLKAFANQLSSCHVLNEIHEALVDRKWSQAIQEEMHALKKK</sequence>
<dbReference type="KEGG" id="qsa:O6P43_001301"/>
<dbReference type="InterPro" id="IPR057670">
    <property type="entry name" value="SH3_retrovirus"/>
</dbReference>
<dbReference type="InterPro" id="IPR025724">
    <property type="entry name" value="GAG-pre-integrase_dom"/>
</dbReference>
<dbReference type="PANTHER" id="PTHR42648">
    <property type="entry name" value="TRANSPOSASE, PUTATIVE-RELATED"/>
    <property type="match status" value="1"/>
</dbReference>